<evidence type="ECO:0000256" key="1">
    <source>
        <dbReference type="SAM" id="Phobius"/>
    </source>
</evidence>
<protein>
    <submittedName>
        <fullName evidence="2">Uncharacterized protein</fullName>
    </submittedName>
</protein>
<feature type="transmembrane region" description="Helical" evidence="1">
    <location>
        <begin position="45"/>
        <end position="66"/>
    </location>
</feature>
<keyword evidence="1" id="KW-0812">Transmembrane</keyword>
<dbReference type="AlphaFoldDB" id="A0A226DX64"/>
<sequence length="296" mass="33518">MALKVSHLVHLLSSNVPLVVNIFKVLNCTKIVSVKFSNKFQLLNLSLKTILPLLFALLTTITHISGTLNWLRTQRLTTTQPPLPTWKYVLVAYPGFLYGIITIGLLHVERVRKETVTLLNASVETELQLIQEGGTGRVQWYFVAFSAIISSTFISLPCAVSFMTFFQPCMPPALTSTMILNCKDWSHDGEAGLVFKLLLGIYEFYAWIVIIGTVGIGVYIALLYPVEVKLLILDYIEAKERQIKAQTTSRPHLYKYRVLQLISTYHNNAWCQPSVPVSEWCRCVRNGVTLYLDNFV</sequence>
<feature type="transmembrane region" description="Helical" evidence="1">
    <location>
        <begin position="204"/>
        <end position="224"/>
    </location>
</feature>
<dbReference type="Proteomes" id="UP000198287">
    <property type="component" value="Unassembled WGS sequence"/>
</dbReference>
<comment type="caution">
    <text evidence="2">The sequence shown here is derived from an EMBL/GenBank/DDBJ whole genome shotgun (WGS) entry which is preliminary data.</text>
</comment>
<proteinExistence type="predicted"/>
<name>A0A226DX64_FOLCA</name>
<keyword evidence="1" id="KW-0472">Membrane</keyword>
<evidence type="ECO:0000313" key="3">
    <source>
        <dbReference type="Proteomes" id="UP000198287"/>
    </source>
</evidence>
<feature type="transmembrane region" description="Helical" evidence="1">
    <location>
        <begin position="140"/>
        <end position="166"/>
    </location>
</feature>
<feature type="transmembrane region" description="Helical" evidence="1">
    <location>
        <begin position="86"/>
        <end position="108"/>
    </location>
</feature>
<keyword evidence="1" id="KW-1133">Transmembrane helix</keyword>
<evidence type="ECO:0000313" key="2">
    <source>
        <dbReference type="EMBL" id="OXA49281.1"/>
    </source>
</evidence>
<gene>
    <name evidence="2" type="ORF">Fcan01_15359</name>
</gene>
<keyword evidence="3" id="KW-1185">Reference proteome</keyword>
<reference evidence="2 3" key="1">
    <citation type="submission" date="2015-12" db="EMBL/GenBank/DDBJ databases">
        <title>The genome of Folsomia candida.</title>
        <authorList>
            <person name="Faddeeva A."/>
            <person name="Derks M.F."/>
            <person name="Anvar Y."/>
            <person name="Smit S."/>
            <person name="Van Straalen N."/>
            <person name="Roelofs D."/>
        </authorList>
    </citation>
    <scope>NUCLEOTIDE SEQUENCE [LARGE SCALE GENOMIC DNA]</scope>
    <source>
        <strain evidence="2 3">VU population</strain>
        <tissue evidence="2">Whole body</tissue>
    </source>
</reference>
<organism evidence="2 3">
    <name type="scientific">Folsomia candida</name>
    <name type="common">Springtail</name>
    <dbReference type="NCBI Taxonomy" id="158441"/>
    <lineage>
        <taxon>Eukaryota</taxon>
        <taxon>Metazoa</taxon>
        <taxon>Ecdysozoa</taxon>
        <taxon>Arthropoda</taxon>
        <taxon>Hexapoda</taxon>
        <taxon>Collembola</taxon>
        <taxon>Entomobryomorpha</taxon>
        <taxon>Isotomoidea</taxon>
        <taxon>Isotomidae</taxon>
        <taxon>Proisotominae</taxon>
        <taxon>Folsomia</taxon>
    </lineage>
</organism>
<dbReference type="EMBL" id="LNIX01000010">
    <property type="protein sequence ID" value="OXA49281.1"/>
    <property type="molecule type" value="Genomic_DNA"/>
</dbReference>
<accession>A0A226DX64</accession>